<dbReference type="HOGENOM" id="CLU_1289765_0_0_1"/>
<dbReference type="Proteomes" id="UP000002748">
    <property type="component" value="Unassembled WGS sequence"/>
</dbReference>
<dbReference type="GeneID" id="25987914"/>
<feature type="compositionally biased region" description="Low complexity" evidence="1">
    <location>
        <begin position="131"/>
        <end position="142"/>
    </location>
</feature>
<organism evidence="2 3">
    <name type="scientific">Trichosporon asahii var. asahii (strain ATCC 90039 / CBS 2479 / JCM 2466 / KCTC 7840 / NBRC 103889/ NCYC 2677 / UAMH 7654)</name>
    <name type="common">Yeast</name>
    <dbReference type="NCBI Taxonomy" id="1186058"/>
    <lineage>
        <taxon>Eukaryota</taxon>
        <taxon>Fungi</taxon>
        <taxon>Dikarya</taxon>
        <taxon>Basidiomycota</taxon>
        <taxon>Agaricomycotina</taxon>
        <taxon>Tremellomycetes</taxon>
        <taxon>Trichosporonales</taxon>
        <taxon>Trichosporonaceae</taxon>
        <taxon>Trichosporon</taxon>
    </lineage>
</organism>
<protein>
    <submittedName>
        <fullName evidence="2">Uncharacterized protein</fullName>
    </submittedName>
</protein>
<evidence type="ECO:0000313" key="2">
    <source>
        <dbReference type="EMBL" id="EJT46889.1"/>
    </source>
</evidence>
<feature type="region of interest" description="Disordered" evidence="1">
    <location>
        <begin position="1"/>
        <end position="70"/>
    </location>
</feature>
<dbReference type="AlphaFoldDB" id="J6EQW4"/>
<dbReference type="RefSeq" id="XP_014178242.1">
    <property type="nucleotide sequence ID" value="XM_014322767.1"/>
</dbReference>
<feature type="compositionally biased region" description="Basic and acidic residues" evidence="1">
    <location>
        <begin position="186"/>
        <end position="199"/>
    </location>
</feature>
<name>J6EQW4_TRIAS</name>
<feature type="compositionally biased region" description="Low complexity" evidence="1">
    <location>
        <begin position="33"/>
        <end position="47"/>
    </location>
</feature>
<accession>J6EQW4</accession>
<sequence>MGFAYQSGHETTSNRHPPVPIEFDFIGPTTQRQAMPPKTKQPQQAKAKPGEKRKWTPRPERPASERLPKLYRALADQVNDGYFDNAKKTCRKNPPLPPPAHGRLRVGALARALPPVARAQVRARLLSLPSAAGARGSASFGRPGRRAARGASARAARVPPGRVRGGGAAVRRPPGRRVAERGGGYPHERGRDADPDPLHPVRVQGETGHARRDQ</sequence>
<feature type="compositionally biased region" description="Low complexity" evidence="1">
    <location>
        <begin position="149"/>
        <end position="162"/>
    </location>
</feature>
<evidence type="ECO:0000256" key="1">
    <source>
        <dbReference type="SAM" id="MobiDB-lite"/>
    </source>
</evidence>
<dbReference type="OrthoDB" id="5421607at2759"/>
<feature type="compositionally biased region" description="Basic and acidic residues" evidence="1">
    <location>
        <begin position="48"/>
        <end position="68"/>
    </location>
</feature>
<dbReference type="VEuPathDB" id="FungiDB:A1Q1_04401"/>
<gene>
    <name evidence="2" type="ORF">A1Q1_04401</name>
</gene>
<evidence type="ECO:0000313" key="3">
    <source>
        <dbReference type="Proteomes" id="UP000002748"/>
    </source>
</evidence>
<reference evidence="2 3" key="1">
    <citation type="journal article" date="2012" name="Eukaryot. Cell">
        <title>Draft genome sequence of CBS 2479, the standard type strain of Trichosporon asahii.</title>
        <authorList>
            <person name="Yang R.Y."/>
            <person name="Li H.T."/>
            <person name="Zhu H."/>
            <person name="Zhou G.P."/>
            <person name="Wang M."/>
            <person name="Wang L."/>
        </authorList>
    </citation>
    <scope>NUCLEOTIDE SEQUENCE [LARGE SCALE GENOMIC DNA]</scope>
    <source>
        <strain evidence="3">ATCC 90039 / CBS 2479 / JCM 2466 / KCTC 7840 / NCYC 2677 / UAMH 7654</strain>
    </source>
</reference>
<dbReference type="KEGG" id="tasa:A1Q1_04401"/>
<comment type="caution">
    <text evidence="2">The sequence shown here is derived from an EMBL/GenBank/DDBJ whole genome shotgun (WGS) entry which is preliminary data.</text>
</comment>
<proteinExistence type="predicted"/>
<dbReference type="EMBL" id="ALBS01000273">
    <property type="protein sequence ID" value="EJT46889.1"/>
    <property type="molecule type" value="Genomic_DNA"/>
</dbReference>
<feature type="region of interest" description="Disordered" evidence="1">
    <location>
        <begin position="131"/>
        <end position="214"/>
    </location>
</feature>